<dbReference type="PATRIC" id="fig|1365250.3.peg.3186"/>
<dbReference type="RefSeq" id="WP_063365520.1">
    <property type="nucleotide sequence ID" value="NZ_AUYB01000110.1"/>
</dbReference>
<gene>
    <name evidence="1" type="ORF">N475_17945</name>
</gene>
<dbReference type="SUPFAM" id="SSF53067">
    <property type="entry name" value="Actin-like ATPase domain"/>
    <property type="match status" value="1"/>
</dbReference>
<name>A0A166W7B8_9GAMM</name>
<dbReference type="Pfam" id="PF03702">
    <property type="entry name" value="AnmK"/>
    <property type="match status" value="1"/>
</dbReference>
<evidence type="ECO:0000313" key="2">
    <source>
        <dbReference type="Proteomes" id="UP000076643"/>
    </source>
</evidence>
<sequence>MNPYIQSLYTISNKNERIILGLMSGTSLDGLDLALCKISGSGRDTHCEVIAFNTVDYDYEVKKKILNVFAKTTVDLQYLTLLNPWIGELHAQIINSQITKWGISPSDIDLIASHGQTIFHSPKHFHNYSEFNHGTLQLGDGDQIAVATGIITISDFRQKHIAAGFEGAPLAHYGDYFLFFNQQKNTILLNIGGIANFTLIKKASPIEEVICSDLGPGNTMMDQFTKKYYGQDYDLHGQIAASGQINKHLLDALMNIDFINKPMPKTTGPELFNLELLEHCIEISEQHDIDNRDIMATLNQFTALTMVQHITTTGVKDDLRILVSGGGAHNTKLLDNIKQACNGDLEIDILDFNGINADSKEAALFAVLANECICSKKEEGGLTLGKISLPL</sequence>
<comment type="caution">
    <text evidence="1">The sequence shown here is derived from an EMBL/GenBank/DDBJ whole genome shotgun (WGS) entry which is preliminary data.</text>
</comment>
<dbReference type="GO" id="GO:0016773">
    <property type="term" value="F:phosphotransferase activity, alcohol group as acceptor"/>
    <property type="evidence" value="ECO:0007669"/>
    <property type="project" value="InterPro"/>
</dbReference>
<dbReference type="GO" id="GO:0006040">
    <property type="term" value="P:amino sugar metabolic process"/>
    <property type="evidence" value="ECO:0007669"/>
    <property type="project" value="InterPro"/>
</dbReference>
<dbReference type="EMBL" id="AUYB01000110">
    <property type="protein sequence ID" value="KZN35897.1"/>
    <property type="molecule type" value="Genomic_DNA"/>
</dbReference>
<dbReference type="PANTHER" id="PTHR30605:SF0">
    <property type="entry name" value="ANHYDRO-N-ACETYLMURAMIC ACID KINASE"/>
    <property type="match status" value="1"/>
</dbReference>
<dbReference type="GO" id="GO:0009254">
    <property type="term" value="P:peptidoglycan turnover"/>
    <property type="evidence" value="ECO:0007669"/>
    <property type="project" value="InterPro"/>
</dbReference>
<evidence type="ECO:0008006" key="3">
    <source>
        <dbReference type="Google" id="ProtNLM"/>
    </source>
</evidence>
<accession>A0A166W7B8</accession>
<protein>
    <recommendedName>
        <fullName evidence="3">Anhydro-N-acetylmuramic acid kinase</fullName>
    </recommendedName>
</protein>
<evidence type="ECO:0000313" key="1">
    <source>
        <dbReference type="EMBL" id="KZN35897.1"/>
    </source>
</evidence>
<dbReference type="Gene3D" id="3.30.420.40">
    <property type="match status" value="2"/>
</dbReference>
<dbReference type="PANTHER" id="PTHR30605">
    <property type="entry name" value="ANHYDRO-N-ACETYLMURAMIC ACID KINASE"/>
    <property type="match status" value="1"/>
</dbReference>
<organism evidence="1 2">
    <name type="scientific">Pseudoalteromonas luteoviolacea DSM 6061</name>
    <dbReference type="NCBI Taxonomy" id="1365250"/>
    <lineage>
        <taxon>Bacteria</taxon>
        <taxon>Pseudomonadati</taxon>
        <taxon>Pseudomonadota</taxon>
        <taxon>Gammaproteobacteria</taxon>
        <taxon>Alteromonadales</taxon>
        <taxon>Pseudoalteromonadaceae</taxon>
        <taxon>Pseudoalteromonas</taxon>
    </lineage>
</organism>
<proteinExistence type="predicted"/>
<dbReference type="InterPro" id="IPR043129">
    <property type="entry name" value="ATPase_NBD"/>
</dbReference>
<dbReference type="GO" id="GO:0005524">
    <property type="term" value="F:ATP binding"/>
    <property type="evidence" value="ECO:0007669"/>
    <property type="project" value="InterPro"/>
</dbReference>
<reference evidence="1 2" key="1">
    <citation type="submission" date="2013-07" db="EMBL/GenBank/DDBJ databases">
        <title>Comparative Genomic and Metabolomic Analysis of Twelve Strains of Pseudoalteromonas luteoviolacea.</title>
        <authorList>
            <person name="Vynne N.G."/>
            <person name="Mansson M."/>
            <person name="Gram L."/>
        </authorList>
    </citation>
    <scope>NUCLEOTIDE SEQUENCE [LARGE SCALE GENOMIC DNA]</scope>
    <source>
        <strain evidence="1 2">DSM 6061</strain>
    </source>
</reference>
<dbReference type="AlphaFoldDB" id="A0A166W7B8"/>
<dbReference type="InterPro" id="IPR005338">
    <property type="entry name" value="Anhydro_N_Ac-Mur_kinase"/>
</dbReference>
<dbReference type="Proteomes" id="UP000076643">
    <property type="component" value="Unassembled WGS sequence"/>
</dbReference>
<keyword evidence="2" id="KW-1185">Reference proteome</keyword>